<proteinExistence type="inferred from homology"/>
<dbReference type="Pfam" id="PF03061">
    <property type="entry name" value="4HBT"/>
    <property type="match status" value="1"/>
</dbReference>
<dbReference type="Gene3D" id="3.10.129.10">
    <property type="entry name" value="Hotdog Thioesterase"/>
    <property type="match status" value="1"/>
</dbReference>
<evidence type="ECO:0000259" key="4">
    <source>
        <dbReference type="PROSITE" id="PS51770"/>
    </source>
</evidence>
<organism evidence="5 6">
    <name type="scientific">Holzapfeliella floricola DSM 23037 = JCM 16512</name>
    <dbReference type="NCBI Taxonomy" id="1423744"/>
    <lineage>
        <taxon>Bacteria</taxon>
        <taxon>Bacillati</taxon>
        <taxon>Bacillota</taxon>
        <taxon>Bacilli</taxon>
        <taxon>Lactobacillales</taxon>
        <taxon>Lactobacillaceae</taxon>
        <taxon>Holzapfeliella</taxon>
    </lineage>
</organism>
<dbReference type="AlphaFoldDB" id="A0A0R2DKG8"/>
<dbReference type="Proteomes" id="UP000051378">
    <property type="component" value="Unassembled WGS sequence"/>
</dbReference>
<feature type="domain" description="HotDog ACOT-type" evidence="4">
    <location>
        <begin position="4"/>
        <end position="111"/>
    </location>
</feature>
<evidence type="ECO:0000313" key="6">
    <source>
        <dbReference type="Proteomes" id="UP000051378"/>
    </source>
</evidence>
<keyword evidence="6" id="KW-1185">Reference proteome</keyword>
<comment type="caution">
    <text evidence="5">The sequence shown here is derived from an EMBL/GenBank/DDBJ whole genome shotgun (WGS) entry which is preliminary data.</text>
</comment>
<dbReference type="GO" id="GO:0052816">
    <property type="term" value="F:long-chain fatty acyl-CoA hydrolase activity"/>
    <property type="evidence" value="ECO:0007669"/>
    <property type="project" value="TreeGrafter"/>
</dbReference>
<dbReference type="CDD" id="cd03442">
    <property type="entry name" value="BFIT_BACH"/>
    <property type="match status" value="1"/>
</dbReference>
<protein>
    <recommendedName>
        <fullName evidence="4">HotDog ACOT-type domain-containing protein</fullName>
    </recommendedName>
</protein>
<dbReference type="RefSeq" id="WP_056974260.1">
    <property type="nucleotide sequence ID" value="NZ_AYZL01000008.1"/>
</dbReference>
<dbReference type="InterPro" id="IPR006683">
    <property type="entry name" value="Thioestr_dom"/>
</dbReference>
<dbReference type="InterPro" id="IPR029069">
    <property type="entry name" value="HotDog_dom_sf"/>
</dbReference>
<comment type="similarity">
    <text evidence="1">Belongs to the acyl coenzyme A hydrolase family.</text>
</comment>
<evidence type="ECO:0000313" key="5">
    <source>
        <dbReference type="EMBL" id="KRN04623.1"/>
    </source>
</evidence>
<dbReference type="PANTHER" id="PTHR11049">
    <property type="entry name" value="ACYL COENZYME A THIOESTER HYDROLASE"/>
    <property type="match status" value="1"/>
</dbReference>
<gene>
    <name evidence="5" type="ORF">FC86_GL000071</name>
</gene>
<dbReference type="GO" id="GO:0005829">
    <property type="term" value="C:cytosol"/>
    <property type="evidence" value="ECO:0007669"/>
    <property type="project" value="TreeGrafter"/>
</dbReference>
<accession>A0A0R2DKG8</accession>
<dbReference type="STRING" id="1423744.FC86_GL000071"/>
<dbReference type="SUPFAM" id="SSF54637">
    <property type="entry name" value="Thioesterase/thiol ester dehydrase-isomerase"/>
    <property type="match status" value="1"/>
</dbReference>
<dbReference type="PROSITE" id="PS51770">
    <property type="entry name" value="HOTDOG_ACOT"/>
    <property type="match status" value="1"/>
</dbReference>
<evidence type="ECO:0000256" key="1">
    <source>
        <dbReference type="ARBA" id="ARBA00010458"/>
    </source>
</evidence>
<dbReference type="InterPro" id="IPR040170">
    <property type="entry name" value="Cytosol_ACT"/>
</dbReference>
<keyword evidence="2 3" id="KW-0378">Hydrolase</keyword>
<dbReference type="PATRIC" id="fig|1423744.4.peg.74"/>
<evidence type="ECO:0000256" key="3">
    <source>
        <dbReference type="PROSITE-ProRule" id="PRU01106"/>
    </source>
</evidence>
<evidence type="ECO:0000256" key="2">
    <source>
        <dbReference type="ARBA" id="ARBA00022801"/>
    </source>
</evidence>
<sequence length="154" mass="17447">MLMKETLVQYQFTVEESDLNSGGILFGGRLMAILDNTMASAAQTLTTARMVTGSVDTIRFMRPIDLGETITIRAQVLQTKKRVAEVLAAVYNSRNKLTNYAVFTFVTVDKEVILPTIESQTDIEELLQENFENRVNTREKTHQRVFKLLKKGDL</sequence>
<dbReference type="EMBL" id="AYZL01000008">
    <property type="protein sequence ID" value="KRN04623.1"/>
    <property type="molecule type" value="Genomic_DNA"/>
</dbReference>
<dbReference type="PANTHER" id="PTHR11049:SF24">
    <property type="entry name" value="CYTOSOLIC ACYL COENZYME A THIOESTER HYDROLASE"/>
    <property type="match status" value="1"/>
</dbReference>
<dbReference type="GO" id="GO:0009062">
    <property type="term" value="P:fatty acid catabolic process"/>
    <property type="evidence" value="ECO:0007669"/>
    <property type="project" value="TreeGrafter"/>
</dbReference>
<dbReference type="GO" id="GO:0006637">
    <property type="term" value="P:acyl-CoA metabolic process"/>
    <property type="evidence" value="ECO:0007669"/>
    <property type="project" value="TreeGrafter"/>
</dbReference>
<dbReference type="InterPro" id="IPR033120">
    <property type="entry name" value="HOTDOG_ACOT"/>
</dbReference>
<reference evidence="5 6" key="1">
    <citation type="journal article" date="2015" name="Genome Announc.">
        <title>Expanding the biotechnology potential of lactobacilli through comparative genomics of 213 strains and associated genera.</title>
        <authorList>
            <person name="Sun Z."/>
            <person name="Harris H.M."/>
            <person name="McCann A."/>
            <person name="Guo C."/>
            <person name="Argimon S."/>
            <person name="Zhang W."/>
            <person name="Yang X."/>
            <person name="Jeffery I.B."/>
            <person name="Cooney J.C."/>
            <person name="Kagawa T.F."/>
            <person name="Liu W."/>
            <person name="Song Y."/>
            <person name="Salvetti E."/>
            <person name="Wrobel A."/>
            <person name="Rasinkangas P."/>
            <person name="Parkhill J."/>
            <person name="Rea M.C."/>
            <person name="O'Sullivan O."/>
            <person name="Ritari J."/>
            <person name="Douillard F.P."/>
            <person name="Paul Ross R."/>
            <person name="Yang R."/>
            <person name="Briner A.E."/>
            <person name="Felis G.E."/>
            <person name="de Vos W.M."/>
            <person name="Barrangou R."/>
            <person name="Klaenhammer T.R."/>
            <person name="Caufield P.W."/>
            <person name="Cui Y."/>
            <person name="Zhang H."/>
            <person name="O'Toole P.W."/>
        </authorList>
    </citation>
    <scope>NUCLEOTIDE SEQUENCE [LARGE SCALE GENOMIC DNA]</scope>
    <source>
        <strain evidence="5 6">DSM 23037</strain>
    </source>
</reference>
<name>A0A0R2DKG8_9LACO</name>